<dbReference type="InterPro" id="IPR017208">
    <property type="entry name" value="UCP037442_abhydr"/>
</dbReference>
<dbReference type="GO" id="GO:0016787">
    <property type="term" value="F:hydrolase activity"/>
    <property type="evidence" value="ECO:0007669"/>
    <property type="project" value="UniProtKB-KW"/>
</dbReference>
<dbReference type="PIRSF" id="PIRSF037442">
    <property type="entry name" value="UCP037442_abhydr"/>
    <property type="match status" value="1"/>
</dbReference>
<dbReference type="EMBL" id="JACGXN010000002">
    <property type="protein sequence ID" value="MBA8878485.1"/>
    <property type="molecule type" value="Genomic_DNA"/>
</dbReference>
<evidence type="ECO:0000313" key="3">
    <source>
        <dbReference type="Proteomes" id="UP000549052"/>
    </source>
</evidence>
<reference evidence="2 3" key="1">
    <citation type="submission" date="2020-07" db="EMBL/GenBank/DDBJ databases">
        <title>Genomic Encyclopedia of Type Strains, Phase IV (KMG-V): Genome sequencing to study the core and pangenomes of soil and plant-associated prokaryotes.</title>
        <authorList>
            <person name="Whitman W."/>
        </authorList>
    </citation>
    <scope>NUCLEOTIDE SEQUENCE [LARGE SCALE GENOMIC DNA]</scope>
    <source>
        <strain evidence="2 3">AN3</strain>
    </source>
</reference>
<dbReference type="AlphaFoldDB" id="A0A839EJQ2"/>
<proteinExistence type="predicted"/>
<evidence type="ECO:0000313" key="2">
    <source>
        <dbReference type="EMBL" id="MBA8878485.1"/>
    </source>
</evidence>
<dbReference type="SUPFAM" id="SSF53474">
    <property type="entry name" value="alpha/beta-Hydrolases"/>
    <property type="match status" value="1"/>
</dbReference>
<accession>A0A839EJQ2</accession>
<gene>
    <name evidence="2" type="ORF">FHW16_002197</name>
</gene>
<keyword evidence="2" id="KW-0378">Hydrolase</keyword>
<dbReference type="Pfam" id="PF12697">
    <property type="entry name" value="Abhydrolase_6"/>
    <property type="match status" value="1"/>
</dbReference>
<evidence type="ECO:0000259" key="1">
    <source>
        <dbReference type="Pfam" id="PF12697"/>
    </source>
</evidence>
<dbReference type="InterPro" id="IPR000073">
    <property type="entry name" value="AB_hydrolase_1"/>
</dbReference>
<comment type="caution">
    <text evidence="2">The sequence shown here is derived from an EMBL/GenBank/DDBJ whole genome shotgun (WGS) entry which is preliminary data.</text>
</comment>
<dbReference type="RefSeq" id="WP_246711711.1">
    <property type="nucleotide sequence ID" value="NZ_JACGXN010000002.1"/>
</dbReference>
<feature type="domain" description="AB hydrolase-1" evidence="1">
    <location>
        <begin position="49"/>
        <end position="254"/>
    </location>
</feature>
<name>A0A839EJQ2_9HYPH</name>
<dbReference type="InterPro" id="IPR029058">
    <property type="entry name" value="AB_hydrolase_fold"/>
</dbReference>
<sequence>MDIVASVILIYVNVKVKVGATMRDIAFEASDGFPLHGTMFEGKGDGPAVLISSAAAVPSTFYRHFAHQLLASGASRVLTYDYRGVTKSGTPKGWVPRLNMKDWGVLDFPAALDVLKRAAGNKPLVGIGHSYGGLALGLSNRSSDFERYTSLASLSGYYRNTAVPFSVFAKMNFVALPLAISLGRLPKWSGIGEELPGSVFQDWARWCRNPNFLFGDAKTPESGRFQSVRTPLLAVGVTDDPWGTPKAIDHLMAHYGNAPIVKLWLSPKQSTGGAVGHLGFFRKHHVATLWPPVIDWLLHGTIPKDATQQTEQRVA</sequence>
<organism evidence="2 3">
    <name type="scientific">Phyllobacterium myrsinacearum</name>
    <dbReference type="NCBI Taxonomy" id="28101"/>
    <lineage>
        <taxon>Bacteria</taxon>
        <taxon>Pseudomonadati</taxon>
        <taxon>Pseudomonadota</taxon>
        <taxon>Alphaproteobacteria</taxon>
        <taxon>Hyphomicrobiales</taxon>
        <taxon>Phyllobacteriaceae</taxon>
        <taxon>Phyllobacterium</taxon>
    </lineage>
</organism>
<keyword evidence="3" id="KW-1185">Reference proteome</keyword>
<protein>
    <submittedName>
        <fullName evidence="2">Putative alpha/beta hydrolase</fullName>
    </submittedName>
</protein>
<dbReference type="Proteomes" id="UP000549052">
    <property type="component" value="Unassembled WGS sequence"/>
</dbReference>
<dbReference type="Gene3D" id="3.40.50.1820">
    <property type="entry name" value="alpha/beta hydrolase"/>
    <property type="match status" value="1"/>
</dbReference>